<keyword evidence="1" id="KW-0238">DNA-binding</keyword>
<name>A0A5C6U5U0_9SPHN</name>
<dbReference type="GO" id="GO:0003677">
    <property type="term" value="F:DNA binding"/>
    <property type="evidence" value="ECO:0007669"/>
    <property type="project" value="UniProtKB-KW"/>
</dbReference>
<dbReference type="SUPFAM" id="SSF46785">
    <property type="entry name" value="Winged helix' DNA-binding domain"/>
    <property type="match status" value="1"/>
</dbReference>
<dbReference type="GO" id="GO:0003700">
    <property type="term" value="F:DNA-binding transcription factor activity"/>
    <property type="evidence" value="ECO:0007669"/>
    <property type="project" value="TreeGrafter"/>
</dbReference>
<dbReference type="InterPro" id="IPR036390">
    <property type="entry name" value="WH_DNA-bd_sf"/>
</dbReference>
<dbReference type="NCBIfam" id="TIGR00738">
    <property type="entry name" value="rrf2_super"/>
    <property type="match status" value="1"/>
</dbReference>
<proteinExistence type="predicted"/>
<dbReference type="GO" id="GO:0005829">
    <property type="term" value="C:cytosol"/>
    <property type="evidence" value="ECO:0007669"/>
    <property type="project" value="TreeGrafter"/>
</dbReference>
<dbReference type="InterPro" id="IPR000944">
    <property type="entry name" value="Tscrpt_reg_Rrf2"/>
</dbReference>
<dbReference type="PANTHER" id="PTHR33221">
    <property type="entry name" value="WINGED HELIX-TURN-HELIX TRANSCRIPTIONAL REGULATOR, RRF2 FAMILY"/>
    <property type="match status" value="1"/>
</dbReference>
<dbReference type="PANTHER" id="PTHR33221:SF4">
    <property type="entry name" value="HTH-TYPE TRANSCRIPTIONAL REPRESSOR NSRR"/>
    <property type="match status" value="1"/>
</dbReference>
<organism evidence="2 3">
    <name type="scientific">Flavisphingopyxis soli</name>
    <dbReference type="NCBI Taxonomy" id="2601267"/>
    <lineage>
        <taxon>Bacteria</taxon>
        <taxon>Pseudomonadati</taxon>
        <taxon>Pseudomonadota</taxon>
        <taxon>Alphaproteobacteria</taxon>
        <taxon>Sphingomonadales</taxon>
        <taxon>Sphingopyxidaceae</taxon>
        <taxon>Flavisphingopyxis</taxon>
    </lineage>
</organism>
<dbReference type="EMBL" id="VOPY01000003">
    <property type="protein sequence ID" value="TXC68172.1"/>
    <property type="molecule type" value="Genomic_DNA"/>
</dbReference>
<gene>
    <name evidence="2" type="ORF">FSZ31_10760</name>
</gene>
<comment type="caution">
    <text evidence="2">The sequence shown here is derived from an EMBL/GenBank/DDBJ whole genome shotgun (WGS) entry which is preliminary data.</text>
</comment>
<dbReference type="Gene3D" id="1.10.10.10">
    <property type="entry name" value="Winged helix-like DNA-binding domain superfamily/Winged helix DNA-binding domain"/>
    <property type="match status" value="1"/>
</dbReference>
<dbReference type="InterPro" id="IPR030489">
    <property type="entry name" value="TR_Rrf2-type_CS"/>
</dbReference>
<dbReference type="AlphaFoldDB" id="A0A5C6U5U0"/>
<evidence type="ECO:0000313" key="3">
    <source>
        <dbReference type="Proteomes" id="UP000321129"/>
    </source>
</evidence>
<dbReference type="Pfam" id="PF02082">
    <property type="entry name" value="Rrf2"/>
    <property type="match status" value="1"/>
</dbReference>
<evidence type="ECO:0000313" key="2">
    <source>
        <dbReference type="EMBL" id="TXC68172.1"/>
    </source>
</evidence>
<dbReference type="OrthoDB" id="9802344at2"/>
<dbReference type="Proteomes" id="UP000321129">
    <property type="component" value="Unassembled WGS sequence"/>
</dbReference>
<protein>
    <submittedName>
        <fullName evidence="2">Rrf2 family transcriptional regulator</fullName>
    </submittedName>
</protein>
<evidence type="ECO:0000256" key="1">
    <source>
        <dbReference type="ARBA" id="ARBA00023125"/>
    </source>
</evidence>
<keyword evidence="3" id="KW-1185">Reference proteome</keyword>
<dbReference type="PROSITE" id="PS51197">
    <property type="entry name" value="HTH_RRF2_2"/>
    <property type="match status" value="1"/>
</dbReference>
<dbReference type="InterPro" id="IPR036388">
    <property type="entry name" value="WH-like_DNA-bd_sf"/>
</dbReference>
<dbReference type="PROSITE" id="PS01332">
    <property type="entry name" value="HTH_RRF2_1"/>
    <property type="match status" value="1"/>
</dbReference>
<dbReference type="RefSeq" id="WP_147123392.1">
    <property type="nucleotide sequence ID" value="NZ_VOPY01000003.1"/>
</dbReference>
<reference evidence="2 3" key="1">
    <citation type="submission" date="2019-08" db="EMBL/GenBank/DDBJ databases">
        <title>Sphingorhabdus soil sp. nov., isolated from arctic soil.</title>
        <authorList>
            <person name="Liu Y."/>
        </authorList>
    </citation>
    <scope>NUCLEOTIDE SEQUENCE [LARGE SCALE GENOMIC DNA]</scope>
    <source>
        <strain evidence="2 3">D-2Q-5-6</strain>
    </source>
</reference>
<sequence>MRLSLHTDYALRVLMFLAAEERQASVDEIARAYGVSHNHLVKVARRLGELGLVEARRGRGGGISLAQDPGAINVGALVREMESLGGFVECFDAGANGCPVAGVCGLQGALTLALGDFLKRLDSYVLADLVPRKGAFRRRLALPNALVEQP</sequence>
<accession>A0A5C6U5U0</accession>